<proteinExistence type="predicted"/>
<dbReference type="AlphaFoldDB" id="A0A8J6ZVR7"/>
<accession>A0A8J6ZVR7</accession>
<sequence>MNRFDNMKKRAELQQDIPMLKAYDGQFLIDALSTFLEENSGKVFSVSEVFAGIYGELNAADIREIKNKILNELSRGHRTGRFHRVPEQIGFYTWDYDLVNNG</sequence>
<reference evidence="1" key="1">
    <citation type="submission" date="2020-10" db="EMBL/GenBank/DDBJ databases">
        <authorList>
            <person name="Castelo-Branco R."/>
            <person name="Eusebio N."/>
            <person name="Adriana R."/>
            <person name="Vieira A."/>
            <person name="Brugerolle De Fraissinette N."/>
            <person name="Rezende De Castro R."/>
            <person name="Schneider M.P."/>
            <person name="Vasconcelos V."/>
            <person name="Leao P.N."/>
        </authorList>
    </citation>
    <scope>NUCLEOTIDE SEQUENCE</scope>
    <source>
        <strain evidence="1">LEGE 12446</strain>
    </source>
</reference>
<organism evidence="1 2">
    <name type="scientific">Desmonostoc muscorum LEGE 12446</name>
    <dbReference type="NCBI Taxonomy" id="1828758"/>
    <lineage>
        <taxon>Bacteria</taxon>
        <taxon>Bacillati</taxon>
        <taxon>Cyanobacteriota</taxon>
        <taxon>Cyanophyceae</taxon>
        <taxon>Nostocales</taxon>
        <taxon>Nostocaceae</taxon>
        <taxon>Desmonostoc</taxon>
    </lineage>
</organism>
<name>A0A8J6ZVR7_DESMC</name>
<evidence type="ECO:0000313" key="1">
    <source>
        <dbReference type="EMBL" id="MBE9025866.1"/>
    </source>
</evidence>
<dbReference type="EMBL" id="JADEXS010000495">
    <property type="protein sequence ID" value="MBE9025866.1"/>
    <property type="molecule type" value="Genomic_DNA"/>
</dbReference>
<gene>
    <name evidence="1" type="ORF">IQ276_26655</name>
</gene>
<keyword evidence="2" id="KW-1185">Reference proteome</keyword>
<dbReference type="Proteomes" id="UP000622533">
    <property type="component" value="Unassembled WGS sequence"/>
</dbReference>
<protein>
    <submittedName>
        <fullName evidence="1">Uncharacterized protein</fullName>
    </submittedName>
</protein>
<comment type="caution">
    <text evidence="1">The sequence shown here is derived from an EMBL/GenBank/DDBJ whole genome shotgun (WGS) entry which is preliminary data.</text>
</comment>
<evidence type="ECO:0000313" key="2">
    <source>
        <dbReference type="Proteomes" id="UP000622533"/>
    </source>
</evidence>